<evidence type="ECO:0000259" key="1">
    <source>
        <dbReference type="Pfam" id="PF00686"/>
    </source>
</evidence>
<feature type="domain" description="CBM20" evidence="1">
    <location>
        <begin position="5"/>
        <end position="66"/>
    </location>
</feature>
<gene>
    <name evidence="2" type="ORF">OSTQU699_LOCUS9023</name>
</gene>
<evidence type="ECO:0000313" key="2">
    <source>
        <dbReference type="EMBL" id="CAD7703666.1"/>
    </source>
</evidence>
<dbReference type="InterPro" id="IPR002044">
    <property type="entry name" value="CBM20"/>
</dbReference>
<dbReference type="AlphaFoldDB" id="A0A8S1J8Z7"/>
<name>A0A8S1J8Z7_9CHLO</name>
<dbReference type="InterPro" id="IPR013784">
    <property type="entry name" value="Carb-bd-like_fold"/>
</dbReference>
<sequence>MFRCHIHQMLCIGGSQFPFGWSFVSIAKVPMTWNPTDVWTAEVELPAGMRLEYKYVILEEQDWTKQEDEDAEGVMEWTYRTGTEPGRPPDVQTIRKQMAIVDWQPGPNRVVDVPTVEELSKLKPGEAVARTPAQPRPLVSSSSIRRRSSTLALFPPQRMWEFEQLGMEQSEPSQVVWEELSIDEDGRPLLKRNDVWPYYIHKADTSSDQYPD</sequence>
<dbReference type="Gene3D" id="2.60.40.10">
    <property type="entry name" value="Immunoglobulins"/>
    <property type="match status" value="1"/>
</dbReference>
<dbReference type="EMBL" id="CAJHUC010002351">
    <property type="protein sequence ID" value="CAD7703666.1"/>
    <property type="molecule type" value="Genomic_DNA"/>
</dbReference>
<dbReference type="InterPro" id="IPR013783">
    <property type="entry name" value="Ig-like_fold"/>
</dbReference>
<evidence type="ECO:0000313" key="3">
    <source>
        <dbReference type="Proteomes" id="UP000708148"/>
    </source>
</evidence>
<dbReference type="GO" id="GO:2001070">
    <property type="term" value="F:starch binding"/>
    <property type="evidence" value="ECO:0007669"/>
    <property type="project" value="InterPro"/>
</dbReference>
<keyword evidence="3" id="KW-1185">Reference proteome</keyword>
<dbReference type="OrthoDB" id="550577at2759"/>
<accession>A0A8S1J8Z7</accession>
<organism evidence="2 3">
    <name type="scientific">Ostreobium quekettii</name>
    <dbReference type="NCBI Taxonomy" id="121088"/>
    <lineage>
        <taxon>Eukaryota</taxon>
        <taxon>Viridiplantae</taxon>
        <taxon>Chlorophyta</taxon>
        <taxon>core chlorophytes</taxon>
        <taxon>Ulvophyceae</taxon>
        <taxon>TCBD clade</taxon>
        <taxon>Bryopsidales</taxon>
        <taxon>Ostreobineae</taxon>
        <taxon>Ostreobiaceae</taxon>
        <taxon>Ostreobium</taxon>
    </lineage>
</organism>
<proteinExistence type="predicted"/>
<dbReference type="SUPFAM" id="SSF49452">
    <property type="entry name" value="Starch-binding domain-like"/>
    <property type="match status" value="1"/>
</dbReference>
<reference evidence="2" key="1">
    <citation type="submission" date="2020-12" db="EMBL/GenBank/DDBJ databases">
        <authorList>
            <person name="Iha C."/>
        </authorList>
    </citation>
    <scope>NUCLEOTIDE SEQUENCE</scope>
</reference>
<dbReference type="Pfam" id="PF00686">
    <property type="entry name" value="CBM_20"/>
    <property type="match status" value="1"/>
</dbReference>
<comment type="caution">
    <text evidence="2">The sequence shown here is derived from an EMBL/GenBank/DDBJ whole genome shotgun (WGS) entry which is preliminary data.</text>
</comment>
<protein>
    <recommendedName>
        <fullName evidence="1">CBM20 domain-containing protein</fullName>
    </recommendedName>
</protein>
<dbReference type="Proteomes" id="UP000708148">
    <property type="component" value="Unassembled WGS sequence"/>
</dbReference>